<organism evidence="1 2">
    <name type="scientific">Entomophthora muscae</name>
    <dbReference type="NCBI Taxonomy" id="34485"/>
    <lineage>
        <taxon>Eukaryota</taxon>
        <taxon>Fungi</taxon>
        <taxon>Fungi incertae sedis</taxon>
        <taxon>Zoopagomycota</taxon>
        <taxon>Entomophthoromycotina</taxon>
        <taxon>Entomophthoromycetes</taxon>
        <taxon>Entomophthorales</taxon>
        <taxon>Entomophthoraceae</taxon>
        <taxon>Entomophthora</taxon>
    </lineage>
</organism>
<keyword evidence="2" id="KW-1185">Reference proteome</keyword>
<proteinExistence type="predicted"/>
<accession>A0ACC2TZK3</accession>
<comment type="caution">
    <text evidence="1">The sequence shown here is derived from an EMBL/GenBank/DDBJ whole genome shotgun (WGS) entry which is preliminary data.</text>
</comment>
<reference evidence="1" key="1">
    <citation type="submission" date="2022-04" db="EMBL/GenBank/DDBJ databases">
        <title>Genome of the entomopathogenic fungus Entomophthora muscae.</title>
        <authorList>
            <person name="Elya C."/>
            <person name="Lovett B.R."/>
            <person name="Lee E."/>
            <person name="Macias A.M."/>
            <person name="Hajek A.E."/>
            <person name="De Bivort B.L."/>
            <person name="Kasson M.T."/>
            <person name="De Fine Licht H.H."/>
            <person name="Stajich J.E."/>
        </authorList>
    </citation>
    <scope>NUCLEOTIDE SEQUENCE</scope>
    <source>
        <strain evidence="1">Berkeley</strain>
    </source>
</reference>
<sequence>MDLDGGEHDLMQHFDLLPCIEILQSKFQRTYAHGGFSPGQIPYWFTLDGLLYYMDIDEDGKVNIHLPMIDLEKGTPQCRFSSANLLPGGQNASASSPGSSRSSTRPTPEYRTTSEVSPTVVRSEIPVSSQAVHYGIPQHMAPSFIPLNSYQIPRSYPPCPIPYHGLQLYNRNMPPSFPLQTNRIGTITSHPIEGSSNLVHSLNAAPQPSRADSNQPRVPNYSAPQKLRPDAEPTLSFASLLEEVQNVEAALDDMCERFLNEADFSEAVEDSYPTKAPAISTPVSEDNRQPQTGFAVVSNLKLDNSPDRGFDIKKEPSPVVLDCGSKLTNIQETEPNISSNLLLNPAEISTEEHLVPPQGITPSACQDFPEAQSNVESIHSPLLESETTSANPFYSVASDKPSHTISHTISSIGSTTEQNHADIVSCPDSLCDQSILDNCSRIASQSASASPGARADDQMEASNIDKEPITSSGLLHKPSEVPTKEAAISSPHDVLSVACQAFSEIQPKVDLSTPLAPENIPKDSFLVVSPVASNKADPCISPVETTSEENQNDAAVDPVSLWRQKLLLKTLQASSPSASIASHDDQIEPSGINEGSNEISDLLCKPTEESSKSHQGIMPTACQSSPEIQPDVEKSSPSPELVHETIHGNSTEISLSMASSLSVPSTINSTAAIRFKKRIARPGKLKDKLELKSAQKASNSQDTLSNNQRITSQKHSLAETGTPAEQTRPDQANMCQEAAVVTSSVKKHVTFGKNTIHIISSYPDLSPDRDFQASLSSSQPNSWNNEHLKSVFKSKPGSSSSNAWSNRHPQPDFLSKPGFSKLSVKENRYLKSAFRSKPESSSSELNVTENQYSESTSQSRPGSNSSKLGVTGNHYSESTSQSRSRSSSSKSNVTENRYSESAPRSRPGFRSSKLSVTENQYSESTSQSRPRSSSSKLSVTENRYSESAPRSRPGFRSSKLSVIEDRYSESTSQSRPGSSSKRGTIDSHHPETVSESLPSFNERNSTHNVAPQKHHLSSSDKEVKVSQMPVIQKLIGTHKFIPSAPRSSLYKHKPLTSRFQTSTFNYTTVRAKPKTYAEFKKATEESRQKACNARPLHQNKSTSGSPSRIQNNSSNNPINHGDYVSTHYSNSNNSFNTKAIKRVVSGMSHDFHNADCSDSLPLKKPMPERSIVNASSDSHFNTLTLSYPCTAPERQDIFDIPAEYASSSPLSQSNDSIQQHIQSSGNYFTFTENIEESDD</sequence>
<evidence type="ECO:0000313" key="1">
    <source>
        <dbReference type="EMBL" id="KAJ9079891.1"/>
    </source>
</evidence>
<gene>
    <name evidence="1" type="ORF">DSO57_1030759</name>
</gene>
<evidence type="ECO:0000313" key="2">
    <source>
        <dbReference type="Proteomes" id="UP001165960"/>
    </source>
</evidence>
<dbReference type="EMBL" id="QTSX02001635">
    <property type="protein sequence ID" value="KAJ9079891.1"/>
    <property type="molecule type" value="Genomic_DNA"/>
</dbReference>
<protein>
    <submittedName>
        <fullName evidence="1">Uncharacterized protein</fullName>
    </submittedName>
</protein>
<dbReference type="Proteomes" id="UP001165960">
    <property type="component" value="Unassembled WGS sequence"/>
</dbReference>
<name>A0ACC2TZK3_9FUNG</name>